<feature type="domain" description="Methyltransferase" evidence="3">
    <location>
        <begin position="57"/>
        <end position="152"/>
    </location>
</feature>
<dbReference type="AlphaFoldDB" id="A0A346XY18"/>
<reference evidence="4 5" key="1">
    <citation type="submission" date="2018-09" db="EMBL/GenBank/DDBJ databases">
        <title>Complete genome sequence of Euzebya sp. DY32-46 isolated from seawater of Pacific Ocean.</title>
        <authorList>
            <person name="Xu L."/>
            <person name="Wu Y.-H."/>
            <person name="Xu X.-W."/>
        </authorList>
    </citation>
    <scope>NUCLEOTIDE SEQUENCE [LARGE SCALE GENOMIC DNA]</scope>
    <source>
        <strain evidence="4 5">DY32-46</strain>
    </source>
</reference>
<dbReference type="RefSeq" id="WP_216826583.1">
    <property type="nucleotide sequence ID" value="NZ_CAXIBR010000011.1"/>
</dbReference>
<evidence type="ECO:0000313" key="4">
    <source>
        <dbReference type="EMBL" id="AXV07115.1"/>
    </source>
</evidence>
<evidence type="ECO:0000256" key="2">
    <source>
        <dbReference type="ARBA" id="ARBA00022679"/>
    </source>
</evidence>
<keyword evidence="1 4" id="KW-0489">Methyltransferase</keyword>
<dbReference type="CDD" id="cd02440">
    <property type="entry name" value="AdoMet_MTases"/>
    <property type="match status" value="1"/>
</dbReference>
<keyword evidence="2 4" id="KW-0808">Transferase</keyword>
<dbReference type="GO" id="GO:0008168">
    <property type="term" value="F:methyltransferase activity"/>
    <property type="evidence" value="ECO:0007669"/>
    <property type="project" value="UniProtKB-KW"/>
</dbReference>
<dbReference type="InterPro" id="IPR041698">
    <property type="entry name" value="Methyltransf_25"/>
</dbReference>
<dbReference type="GO" id="GO:0032259">
    <property type="term" value="P:methylation"/>
    <property type="evidence" value="ECO:0007669"/>
    <property type="project" value="UniProtKB-KW"/>
</dbReference>
<proteinExistence type="predicted"/>
<accession>A0A346XY18</accession>
<keyword evidence="5" id="KW-1185">Reference proteome</keyword>
<dbReference type="EMBL" id="CP031165">
    <property type="protein sequence ID" value="AXV07115.1"/>
    <property type="molecule type" value="Genomic_DNA"/>
</dbReference>
<name>A0A346XY18_9ACTN</name>
<evidence type="ECO:0000256" key="1">
    <source>
        <dbReference type="ARBA" id="ARBA00022603"/>
    </source>
</evidence>
<dbReference type="PANTHER" id="PTHR43861:SF1">
    <property type="entry name" value="TRANS-ACONITATE 2-METHYLTRANSFERASE"/>
    <property type="match status" value="1"/>
</dbReference>
<sequence>MSIGHDDGVLSADAVRRLYDRLAAVYDLVVAPYRVVGGYRLVDGAIPLLRLAPGDTVVDLGTGTGHALPALAAAVGSSGRVVAVDISSRMLGRARARCARESLTNVEFIQADIADFTLPDGTTAALSAFAMEMLPHYDTVIERLIEELPTGGRLAITGLRDPEGWPEWLVRIGSWLNRPFGVTDAYRSHRPWEAVDTHTVEADYTDVLGGAVYRSTGTAP</sequence>
<organism evidence="4 5">
    <name type="scientific">Euzebya pacifica</name>
    <dbReference type="NCBI Taxonomy" id="1608957"/>
    <lineage>
        <taxon>Bacteria</taxon>
        <taxon>Bacillati</taxon>
        <taxon>Actinomycetota</taxon>
        <taxon>Nitriliruptoria</taxon>
        <taxon>Euzebyales</taxon>
    </lineage>
</organism>
<dbReference type="InterPro" id="IPR029063">
    <property type="entry name" value="SAM-dependent_MTases_sf"/>
</dbReference>
<protein>
    <submittedName>
        <fullName evidence="4">Methyltransferase type 11</fullName>
    </submittedName>
</protein>
<dbReference type="Gene3D" id="3.40.50.150">
    <property type="entry name" value="Vaccinia Virus protein VP39"/>
    <property type="match status" value="1"/>
</dbReference>
<dbReference type="Proteomes" id="UP000264006">
    <property type="component" value="Chromosome"/>
</dbReference>
<dbReference type="Pfam" id="PF13649">
    <property type="entry name" value="Methyltransf_25"/>
    <property type="match status" value="1"/>
</dbReference>
<evidence type="ECO:0000259" key="3">
    <source>
        <dbReference type="Pfam" id="PF13649"/>
    </source>
</evidence>
<dbReference type="KEGG" id="euz:DVS28_a2434"/>
<dbReference type="SUPFAM" id="SSF53335">
    <property type="entry name" value="S-adenosyl-L-methionine-dependent methyltransferases"/>
    <property type="match status" value="1"/>
</dbReference>
<dbReference type="PANTHER" id="PTHR43861">
    <property type="entry name" value="TRANS-ACONITATE 2-METHYLTRANSFERASE-RELATED"/>
    <property type="match status" value="1"/>
</dbReference>
<evidence type="ECO:0000313" key="5">
    <source>
        <dbReference type="Proteomes" id="UP000264006"/>
    </source>
</evidence>
<gene>
    <name evidence="4" type="ORF">DVS28_a2434</name>
</gene>